<proteinExistence type="predicted"/>
<evidence type="ECO:0000313" key="2">
    <source>
        <dbReference type="Proteomes" id="UP000603434"/>
    </source>
</evidence>
<dbReference type="AlphaFoldDB" id="A0A8J6TJ37"/>
<dbReference type="EMBL" id="JACNJH010000153">
    <property type="protein sequence ID" value="MBC8361807.1"/>
    <property type="molecule type" value="Genomic_DNA"/>
</dbReference>
<sequence>MLTFRSLLDSKLCDEEFKCLFDQECSICKFTVRIIEKIHLEKISLDELANKLGIKKQEIQELEDAEHCNPHLVVRLSNYLSLEAPSDCPKMNP</sequence>
<name>A0A8J6TJ37_9BACT</name>
<gene>
    <name evidence="1" type="ORF">H8E23_10450</name>
</gene>
<evidence type="ECO:0000313" key="1">
    <source>
        <dbReference type="EMBL" id="MBC8361807.1"/>
    </source>
</evidence>
<comment type="caution">
    <text evidence="1">The sequence shown here is derived from an EMBL/GenBank/DDBJ whole genome shotgun (WGS) entry which is preliminary data.</text>
</comment>
<reference evidence="1 2" key="1">
    <citation type="submission" date="2020-08" db="EMBL/GenBank/DDBJ databases">
        <title>Bridging the membrane lipid divide: bacteria of the FCB group superphylum have the potential to synthesize archaeal ether lipids.</title>
        <authorList>
            <person name="Villanueva L."/>
            <person name="Von Meijenfeldt F.A.B."/>
            <person name="Westbye A.B."/>
            <person name="Yadav S."/>
            <person name="Hopmans E.C."/>
            <person name="Dutilh B.E."/>
            <person name="Sinninghe Damste J.S."/>
        </authorList>
    </citation>
    <scope>NUCLEOTIDE SEQUENCE [LARGE SCALE GENOMIC DNA]</scope>
    <source>
        <strain evidence="1">NIOZ-UU30</strain>
    </source>
</reference>
<dbReference type="Proteomes" id="UP000603434">
    <property type="component" value="Unassembled WGS sequence"/>
</dbReference>
<organism evidence="1 2">
    <name type="scientific">Candidatus Desulfatibia profunda</name>
    <dbReference type="NCBI Taxonomy" id="2841695"/>
    <lineage>
        <taxon>Bacteria</taxon>
        <taxon>Pseudomonadati</taxon>
        <taxon>Thermodesulfobacteriota</taxon>
        <taxon>Desulfobacteria</taxon>
        <taxon>Desulfobacterales</taxon>
        <taxon>Desulfobacterales incertae sedis</taxon>
        <taxon>Candidatus Desulfatibia</taxon>
    </lineage>
</organism>
<accession>A0A8J6TJ37</accession>
<protein>
    <submittedName>
        <fullName evidence="1">Uncharacterized protein</fullName>
    </submittedName>
</protein>